<sequence>MRKITPITSFRNGFTLIELLVVLAILSILAAILIPVAGSMRNSARLAECTSNLRQIGAAGMLFSNEHGGRLPSSRLYNSSEDEEDPGLREYFDDDERHSVFSCPSLEGYGKSQTYTFPLASTSNDWGPTVWLPMNKRQNVEFPVETAWVMDGRWLSSGPWFSTSIVPSRDDLNNLLYPHDDRQNVLFLDGHVEAVFLDELANPRAKIWTGREL</sequence>
<dbReference type="EMBL" id="JACHVA010000082">
    <property type="protein sequence ID" value="MBC2602148.1"/>
    <property type="molecule type" value="Genomic_DNA"/>
</dbReference>
<dbReference type="NCBIfam" id="TIGR02532">
    <property type="entry name" value="IV_pilin_GFxxxE"/>
    <property type="match status" value="1"/>
</dbReference>
<evidence type="ECO:0000256" key="1">
    <source>
        <dbReference type="SAM" id="Phobius"/>
    </source>
</evidence>
<keyword evidence="1" id="KW-0472">Membrane</keyword>
<gene>
    <name evidence="2" type="ORF">H5P30_10200</name>
</gene>
<dbReference type="Pfam" id="PF07963">
    <property type="entry name" value="N_methyl"/>
    <property type="match status" value="1"/>
</dbReference>
<keyword evidence="3" id="KW-1185">Reference proteome</keyword>
<dbReference type="Gene3D" id="3.30.700.10">
    <property type="entry name" value="Glycoprotein, Type 4 Pilin"/>
    <property type="match status" value="1"/>
</dbReference>
<dbReference type="AlphaFoldDB" id="A0A7X1E4M2"/>
<feature type="transmembrane region" description="Helical" evidence="1">
    <location>
        <begin position="12"/>
        <end position="34"/>
    </location>
</feature>
<dbReference type="PANTHER" id="PTHR30093">
    <property type="entry name" value="GENERAL SECRETION PATHWAY PROTEIN G"/>
    <property type="match status" value="1"/>
</dbReference>
<dbReference type="InterPro" id="IPR012902">
    <property type="entry name" value="N_methyl_site"/>
</dbReference>
<comment type="caution">
    <text evidence="2">The sequence shown here is derived from an EMBL/GenBank/DDBJ whole genome shotgun (WGS) entry which is preliminary data.</text>
</comment>
<keyword evidence="1" id="KW-1133">Transmembrane helix</keyword>
<keyword evidence="1" id="KW-0812">Transmembrane</keyword>
<dbReference type="InterPro" id="IPR045584">
    <property type="entry name" value="Pilin-like"/>
</dbReference>
<dbReference type="SUPFAM" id="SSF54523">
    <property type="entry name" value="Pili subunits"/>
    <property type="match status" value="1"/>
</dbReference>
<evidence type="ECO:0000313" key="3">
    <source>
        <dbReference type="Proteomes" id="UP000525652"/>
    </source>
</evidence>
<proteinExistence type="predicted"/>
<name>A0A7X1E4M2_9BACT</name>
<dbReference type="RefSeq" id="WP_185692846.1">
    <property type="nucleotide sequence ID" value="NZ_JACHVA010000082.1"/>
</dbReference>
<dbReference type="Proteomes" id="UP000525652">
    <property type="component" value="Unassembled WGS sequence"/>
</dbReference>
<reference evidence="2 3" key="1">
    <citation type="submission" date="2020-07" db="EMBL/GenBank/DDBJ databases">
        <authorList>
            <person name="Feng X."/>
        </authorList>
    </citation>
    <scope>NUCLEOTIDE SEQUENCE [LARGE SCALE GENOMIC DNA]</scope>
    <source>
        <strain evidence="2 3">JCM14086</strain>
    </source>
</reference>
<accession>A0A7X1E4M2</accession>
<evidence type="ECO:0000313" key="2">
    <source>
        <dbReference type="EMBL" id="MBC2602148.1"/>
    </source>
</evidence>
<protein>
    <submittedName>
        <fullName evidence="2">Prepilin-type N-terminal cleavage/methylation domain-containing protein</fullName>
    </submittedName>
</protein>
<organism evidence="2 3">
    <name type="scientific">Puniceicoccus vermicola</name>
    <dbReference type="NCBI Taxonomy" id="388746"/>
    <lineage>
        <taxon>Bacteria</taxon>
        <taxon>Pseudomonadati</taxon>
        <taxon>Verrucomicrobiota</taxon>
        <taxon>Opitutia</taxon>
        <taxon>Puniceicoccales</taxon>
        <taxon>Puniceicoccaceae</taxon>
        <taxon>Puniceicoccus</taxon>
    </lineage>
</organism>